<feature type="domain" description="Soluble ligand binding" evidence="4">
    <location>
        <begin position="148"/>
        <end position="196"/>
    </location>
</feature>
<dbReference type="Pfam" id="PF10531">
    <property type="entry name" value="SLBB"/>
    <property type="match status" value="1"/>
</dbReference>
<dbReference type="PANTHER" id="PTHR33619:SF3">
    <property type="entry name" value="POLYSACCHARIDE EXPORT PROTEIN GFCE-RELATED"/>
    <property type="match status" value="1"/>
</dbReference>
<dbReference type="InterPro" id="IPR003715">
    <property type="entry name" value="Poly_export_N"/>
</dbReference>
<protein>
    <submittedName>
        <fullName evidence="5">Polysaccharide export outer membrane protein</fullName>
    </submittedName>
</protein>
<dbReference type="InterPro" id="IPR019554">
    <property type="entry name" value="Soluble_ligand-bd"/>
</dbReference>
<evidence type="ECO:0000313" key="5">
    <source>
        <dbReference type="EMBL" id="CVK15531.1"/>
    </source>
</evidence>
<dbReference type="RefSeq" id="WP_055424763.1">
    <property type="nucleotide sequence ID" value="NZ_FCOR01000002.1"/>
</dbReference>
<dbReference type="Proteomes" id="UP000182761">
    <property type="component" value="Unassembled WGS sequence"/>
</dbReference>
<proteinExistence type="predicted"/>
<evidence type="ECO:0000259" key="4">
    <source>
        <dbReference type="Pfam" id="PF10531"/>
    </source>
</evidence>
<dbReference type="Pfam" id="PF02563">
    <property type="entry name" value="Poly_export"/>
    <property type="match status" value="1"/>
</dbReference>
<feature type="transmembrane region" description="Helical" evidence="2">
    <location>
        <begin position="237"/>
        <end position="259"/>
    </location>
</feature>
<keyword evidence="2" id="KW-0472">Membrane</keyword>
<evidence type="ECO:0000313" key="6">
    <source>
        <dbReference type="Proteomes" id="UP000182761"/>
    </source>
</evidence>
<dbReference type="GO" id="GO:0015159">
    <property type="term" value="F:polysaccharide transmembrane transporter activity"/>
    <property type="evidence" value="ECO:0007669"/>
    <property type="project" value="InterPro"/>
</dbReference>
<name>A0A0X3AMB5_9FLAO</name>
<dbReference type="PROSITE" id="PS51257">
    <property type="entry name" value="PROKAR_LIPOPROTEIN"/>
    <property type="match status" value="1"/>
</dbReference>
<keyword evidence="6" id="KW-1185">Reference proteome</keyword>
<dbReference type="Gene3D" id="3.10.560.10">
    <property type="entry name" value="Outer membrane lipoprotein wza domain like"/>
    <property type="match status" value="1"/>
</dbReference>
<dbReference type="OrthoDB" id="662756at2"/>
<gene>
    <name evidence="5" type="ORF">Ga0061079_10277</name>
</gene>
<dbReference type="AlphaFoldDB" id="A0A0X3AMB5"/>
<feature type="domain" description="Polysaccharide export protein N-terminal" evidence="3">
    <location>
        <begin position="47"/>
        <end position="143"/>
    </location>
</feature>
<evidence type="ECO:0000256" key="2">
    <source>
        <dbReference type="SAM" id="Phobius"/>
    </source>
</evidence>
<organism evidence="5 6">
    <name type="scientific">Apibacter mensalis</name>
    <dbReference type="NCBI Taxonomy" id="1586267"/>
    <lineage>
        <taxon>Bacteria</taxon>
        <taxon>Pseudomonadati</taxon>
        <taxon>Bacteroidota</taxon>
        <taxon>Flavobacteriia</taxon>
        <taxon>Flavobacteriales</taxon>
        <taxon>Weeksellaceae</taxon>
        <taxon>Apibacter</taxon>
    </lineage>
</organism>
<dbReference type="EMBL" id="FCOR01000002">
    <property type="protein sequence ID" value="CVK15531.1"/>
    <property type="molecule type" value="Genomic_DNA"/>
</dbReference>
<evidence type="ECO:0000256" key="1">
    <source>
        <dbReference type="ARBA" id="ARBA00022729"/>
    </source>
</evidence>
<sequence>MKKTSSFIVPLIILFFIFSLLSCASKKNLYYFQGNETVLNEVYKYTPTLKPDDLLIITISALDMESTLPFNQQSPYNVSSSGSESITSTNPRLKTYLIDENGEIDFPVLGKLKLGGLTRSQAMDFMKDKLRVYIKDPSVNIHISNFRITVLGEVAKPGTYTLSNEKITILEALGLAGDLTIYGKRKDIMVIRDKDGDKTFTHVDLTTNDIFKSPVYYLSQNDIIYVHPNGAKTNSSAYSATNSIFISLAGIILSVISIITR</sequence>
<dbReference type="STRING" id="1586267.GCA_001418685_00356"/>
<reference evidence="5 6" key="1">
    <citation type="submission" date="2016-01" db="EMBL/GenBank/DDBJ databases">
        <authorList>
            <person name="McClelland M."/>
            <person name="Jain A."/>
            <person name="Saraogi P."/>
            <person name="Mendelson R."/>
            <person name="Westerman R."/>
            <person name="SanMiguel P."/>
            <person name="Csonka L."/>
        </authorList>
    </citation>
    <scope>NUCLEOTIDE SEQUENCE [LARGE SCALE GENOMIC DNA]</scope>
    <source>
        <strain evidence="5 6">R-53146</strain>
    </source>
</reference>
<evidence type="ECO:0000259" key="3">
    <source>
        <dbReference type="Pfam" id="PF02563"/>
    </source>
</evidence>
<dbReference type="InterPro" id="IPR049712">
    <property type="entry name" value="Poly_export"/>
</dbReference>
<keyword evidence="2" id="KW-1133">Transmembrane helix</keyword>
<keyword evidence="2" id="KW-0812">Transmembrane</keyword>
<dbReference type="PANTHER" id="PTHR33619">
    <property type="entry name" value="POLYSACCHARIDE EXPORT PROTEIN GFCE-RELATED"/>
    <property type="match status" value="1"/>
</dbReference>
<accession>A0A0X3AMB5</accession>
<keyword evidence="1" id="KW-0732">Signal</keyword>